<protein>
    <submittedName>
        <fullName evidence="2">Twin-arginine translocation pathway signal</fullName>
    </submittedName>
</protein>
<evidence type="ECO:0000313" key="3">
    <source>
        <dbReference type="Proteomes" id="UP000196138"/>
    </source>
</evidence>
<keyword evidence="1" id="KW-0732">Signal</keyword>
<evidence type="ECO:0000256" key="1">
    <source>
        <dbReference type="SAM" id="SignalP"/>
    </source>
</evidence>
<evidence type="ECO:0000313" key="2">
    <source>
        <dbReference type="EMBL" id="ARU06606.1"/>
    </source>
</evidence>
<gene>
    <name evidence="2" type="ORF">CCO03_02790</name>
</gene>
<feature type="chain" id="PRO_5012982459" evidence="1">
    <location>
        <begin position="29"/>
        <end position="164"/>
    </location>
</feature>
<organism evidence="2 3">
    <name type="scientific">Comamonas serinivorans</name>
    <dbReference type="NCBI Taxonomy" id="1082851"/>
    <lineage>
        <taxon>Bacteria</taxon>
        <taxon>Pseudomonadati</taxon>
        <taxon>Pseudomonadota</taxon>
        <taxon>Betaproteobacteria</taxon>
        <taxon>Burkholderiales</taxon>
        <taxon>Comamonadaceae</taxon>
        <taxon>Comamonas</taxon>
    </lineage>
</organism>
<dbReference type="Proteomes" id="UP000196138">
    <property type="component" value="Chromosome"/>
</dbReference>
<dbReference type="PROSITE" id="PS51318">
    <property type="entry name" value="TAT"/>
    <property type="match status" value="1"/>
</dbReference>
<dbReference type="EMBL" id="CP021455">
    <property type="protein sequence ID" value="ARU06606.1"/>
    <property type="molecule type" value="Genomic_DNA"/>
</dbReference>
<dbReference type="Pfam" id="PF04214">
    <property type="entry name" value="DUF411"/>
    <property type="match status" value="1"/>
</dbReference>
<dbReference type="AlphaFoldDB" id="A0A1Y0ESP8"/>
<proteinExistence type="predicted"/>
<dbReference type="KEGG" id="cser:CCO03_02790"/>
<dbReference type="OrthoDB" id="14727at2"/>
<accession>A0A1Y0ESP8</accession>
<feature type="signal peptide" evidence="1">
    <location>
        <begin position="1"/>
        <end position="28"/>
    </location>
</feature>
<name>A0A1Y0ESP8_9BURK</name>
<dbReference type="InterPro" id="IPR007332">
    <property type="entry name" value="DUF411"/>
</dbReference>
<sequence>MTPPTSRRRWLTLTLGGLAALTSALGQANTDTTRTAMTVWKDPNCGCCQDWVDRMAQAGFAITVHDTGNSAMRARLGLPSRLGSCHTALVGGYVVEGHVPAADIRRLLKERPRALGLAVPGMPVGSPGMDGPAYGDRRDPYDVLLVTRPAPGQDVTTRVFSSHR</sequence>
<dbReference type="InterPro" id="IPR006311">
    <property type="entry name" value="TAT_signal"/>
</dbReference>
<reference evidence="2 3" key="1">
    <citation type="submission" date="2017-05" db="EMBL/GenBank/DDBJ databases">
        <authorList>
            <person name="Song R."/>
            <person name="Chenine A.L."/>
            <person name="Ruprecht R.M."/>
        </authorList>
    </citation>
    <scope>NUCLEOTIDE SEQUENCE [LARGE SCALE GENOMIC DNA]</scope>
    <source>
        <strain evidence="2 3">DSM 26136</strain>
    </source>
</reference>
<keyword evidence="3" id="KW-1185">Reference proteome</keyword>